<dbReference type="RefSeq" id="WP_152662048.1">
    <property type="nucleotide sequence ID" value="NZ_CP036422.1"/>
</dbReference>
<feature type="transmembrane region" description="Helical" evidence="7">
    <location>
        <begin position="247"/>
        <end position="270"/>
    </location>
</feature>
<organism evidence="9 10">
    <name type="scientific">Halioglobus maricola</name>
    <dbReference type="NCBI Taxonomy" id="2601894"/>
    <lineage>
        <taxon>Bacteria</taxon>
        <taxon>Pseudomonadati</taxon>
        <taxon>Pseudomonadota</taxon>
        <taxon>Gammaproteobacteria</taxon>
        <taxon>Cellvibrionales</taxon>
        <taxon>Halieaceae</taxon>
        <taxon>Halioglobus</taxon>
    </lineage>
</organism>
<evidence type="ECO:0000256" key="4">
    <source>
        <dbReference type="ARBA" id="ARBA00022692"/>
    </source>
</evidence>
<dbReference type="OrthoDB" id="9783757at2"/>
<reference evidence="9 10" key="1">
    <citation type="submission" date="2019-02" db="EMBL/GenBank/DDBJ databases">
        <authorList>
            <person name="Li S.-H."/>
        </authorList>
    </citation>
    <scope>NUCLEOTIDE SEQUENCE [LARGE SCALE GENOMIC DNA]</scope>
    <source>
        <strain evidence="9 10">IMCC14385</strain>
    </source>
</reference>
<dbReference type="PANTHER" id="PTHR23514">
    <property type="entry name" value="BYPASS OF STOP CODON PROTEIN 6"/>
    <property type="match status" value="1"/>
</dbReference>
<dbReference type="Gene3D" id="1.20.1250.20">
    <property type="entry name" value="MFS general substrate transporter like domains"/>
    <property type="match status" value="2"/>
</dbReference>
<feature type="transmembrane region" description="Helical" evidence="7">
    <location>
        <begin position="83"/>
        <end position="106"/>
    </location>
</feature>
<evidence type="ECO:0000256" key="6">
    <source>
        <dbReference type="ARBA" id="ARBA00023136"/>
    </source>
</evidence>
<dbReference type="EMBL" id="CP036422">
    <property type="protein sequence ID" value="QFU75942.1"/>
    <property type="molecule type" value="Genomic_DNA"/>
</dbReference>
<sequence>MTNTDINRKRLYYVGNLSIFMIGLGFAVRANIAPNLQADIYDKIDLANSASMVGEALGITFTGFALTLLFGSALVDFIGMKRMLLLSALGYVAGALGLLAAAAMPIGPSVETVVLVSLLLTGLGWGAVEAASNPMVAALYPEEKTHRLNILHAWWPAGIVVGGLLGVSISAMGLPWEINMFVLLVPAVVLAWMVASSAFPETERVAAGVSYGEMFTELLKRPLFWVFWACMFLTAAAELAPGQWVNIALSNIVGMQGILLLVYVSALMFVMRHFAGPIVERISSVGLMFVSCLAAGIGLYLLSLADTPLLAFAAATVWGIGVCYMWPTMLAIVAERFPRGGAMAMGLMGFAGGMSIQFVLPRMGGIFDAAKAQAAGGADKLASLSPEAMSEVVRYASVESFQSVAYVPLMLLPVFGIIWLFDRKRGGHQPEVIGEPGTPQ</sequence>
<dbReference type="Proteomes" id="UP000326287">
    <property type="component" value="Chromosome"/>
</dbReference>
<keyword evidence="5 7" id="KW-1133">Transmembrane helix</keyword>
<dbReference type="GO" id="GO:0012505">
    <property type="term" value="C:endomembrane system"/>
    <property type="evidence" value="ECO:0007669"/>
    <property type="project" value="UniProtKB-SubCell"/>
</dbReference>
<accession>A0A5P9NJN8</accession>
<keyword evidence="10" id="KW-1185">Reference proteome</keyword>
<feature type="transmembrane region" description="Helical" evidence="7">
    <location>
        <begin position="282"/>
        <end position="303"/>
    </location>
</feature>
<feature type="transmembrane region" description="Helical" evidence="7">
    <location>
        <begin position="52"/>
        <end position="71"/>
    </location>
</feature>
<keyword evidence="4 7" id="KW-0812">Transmembrane</keyword>
<dbReference type="PROSITE" id="PS50850">
    <property type="entry name" value="MFS"/>
    <property type="match status" value="1"/>
</dbReference>
<feature type="transmembrane region" description="Helical" evidence="7">
    <location>
        <begin position="341"/>
        <end position="360"/>
    </location>
</feature>
<evidence type="ECO:0000256" key="1">
    <source>
        <dbReference type="ARBA" id="ARBA00004127"/>
    </source>
</evidence>
<dbReference type="SUPFAM" id="SSF103473">
    <property type="entry name" value="MFS general substrate transporter"/>
    <property type="match status" value="1"/>
</dbReference>
<dbReference type="AlphaFoldDB" id="A0A5P9NJN8"/>
<evidence type="ECO:0000313" key="10">
    <source>
        <dbReference type="Proteomes" id="UP000326287"/>
    </source>
</evidence>
<feature type="transmembrane region" description="Helical" evidence="7">
    <location>
        <begin position="153"/>
        <end position="172"/>
    </location>
</feature>
<dbReference type="GO" id="GO:0022857">
    <property type="term" value="F:transmembrane transporter activity"/>
    <property type="evidence" value="ECO:0007669"/>
    <property type="project" value="InterPro"/>
</dbReference>
<feature type="domain" description="Major facilitator superfamily (MFS) profile" evidence="8">
    <location>
        <begin position="11"/>
        <end position="425"/>
    </location>
</feature>
<gene>
    <name evidence="9" type="ORF">EY643_09860</name>
</gene>
<dbReference type="InterPro" id="IPR020846">
    <property type="entry name" value="MFS_dom"/>
</dbReference>
<keyword evidence="3" id="KW-0813">Transport</keyword>
<proteinExistence type="inferred from homology"/>
<feature type="transmembrane region" description="Helical" evidence="7">
    <location>
        <begin position="223"/>
        <end position="241"/>
    </location>
</feature>
<dbReference type="GO" id="GO:0016020">
    <property type="term" value="C:membrane"/>
    <property type="evidence" value="ECO:0007669"/>
    <property type="project" value="TreeGrafter"/>
</dbReference>
<dbReference type="InterPro" id="IPR011701">
    <property type="entry name" value="MFS"/>
</dbReference>
<feature type="transmembrane region" description="Helical" evidence="7">
    <location>
        <begin position="112"/>
        <end position="132"/>
    </location>
</feature>
<feature type="transmembrane region" description="Helical" evidence="7">
    <location>
        <begin position="12"/>
        <end position="32"/>
    </location>
</feature>
<feature type="transmembrane region" description="Helical" evidence="7">
    <location>
        <begin position="309"/>
        <end position="334"/>
    </location>
</feature>
<dbReference type="Pfam" id="PF07690">
    <property type="entry name" value="MFS_1"/>
    <property type="match status" value="1"/>
</dbReference>
<keyword evidence="6 7" id="KW-0472">Membrane</keyword>
<evidence type="ECO:0000256" key="3">
    <source>
        <dbReference type="ARBA" id="ARBA00022448"/>
    </source>
</evidence>
<protein>
    <submittedName>
        <fullName evidence="9">MFS transporter</fullName>
    </submittedName>
</protein>
<comment type="similarity">
    <text evidence="2">Belongs to the major facilitator superfamily.</text>
</comment>
<evidence type="ECO:0000256" key="2">
    <source>
        <dbReference type="ARBA" id="ARBA00008335"/>
    </source>
</evidence>
<evidence type="ECO:0000313" key="9">
    <source>
        <dbReference type="EMBL" id="QFU75942.1"/>
    </source>
</evidence>
<comment type="subcellular location">
    <subcellularLocation>
        <location evidence="1">Endomembrane system</location>
        <topology evidence="1">Multi-pass membrane protein</topology>
    </subcellularLocation>
</comment>
<evidence type="ECO:0000256" key="5">
    <source>
        <dbReference type="ARBA" id="ARBA00022989"/>
    </source>
</evidence>
<dbReference type="InterPro" id="IPR036259">
    <property type="entry name" value="MFS_trans_sf"/>
</dbReference>
<dbReference type="InterPro" id="IPR051788">
    <property type="entry name" value="MFS_Transporter"/>
</dbReference>
<feature type="transmembrane region" description="Helical" evidence="7">
    <location>
        <begin position="403"/>
        <end position="421"/>
    </location>
</feature>
<evidence type="ECO:0000256" key="7">
    <source>
        <dbReference type="SAM" id="Phobius"/>
    </source>
</evidence>
<dbReference type="KEGG" id="halc:EY643_09860"/>
<feature type="transmembrane region" description="Helical" evidence="7">
    <location>
        <begin position="178"/>
        <end position="195"/>
    </location>
</feature>
<name>A0A5P9NJN8_9GAMM</name>
<dbReference type="PANTHER" id="PTHR23514:SF3">
    <property type="entry name" value="BYPASS OF STOP CODON PROTEIN 6"/>
    <property type="match status" value="1"/>
</dbReference>
<evidence type="ECO:0000259" key="8">
    <source>
        <dbReference type="PROSITE" id="PS50850"/>
    </source>
</evidence>